<feature type="transmembrane region" description="Helical" evidence="1">
    <location>
        <begin position="6"/>
        <end position="25"/>
    </location>
</feature>
<dbReference type="RefSeq" id="WP_155668466.1">
    <property type="nucleotide sequence ID" value="NZ_WOCA01000005.1"/>
</dbReference>
<evidence type="ECO:0000313" key="2">
    <source>
        <dbReference type="EMBL" id="MUK88488.1"/>
    </source>
</evidence>
<dbReference type="Pfam" id="PF06946">
    <property type="entry name" value="Phage_holin_5_1"/>
    <property type="match status" value="1"/>
</dbReference>
<comment type="caution">
    <text evidence="2">The sequence shown here is derived from an EMBL/GenBank/DDBJ whole genome shotgun (WGS) entry which is preliminary data.</text>
</comment>
<organism evidence="2 3">
    <name type="scientific">Ornithinibacillus caprae</name>
    <dbReference type="NCBI Taxonomy" id="2678566"/>
    <lineage>
        <taxon>Bacteria</taxon>
        <taxon>Bacillati</taxon>
        <taxon>Bacillota</taxon>
        <taxon>Bacilli</taxon>
        <taxon>Bacillales</taxon>
        <taxon>Bacillaceae</taxon>
        <taxon>Ornithinibacillus</taxon>
    </lineage>
</organism>
<name>A0A6N8FMD6_9BACI</name>
<dbReference type="EMBL" id="WOCA01000005">
    <property type="protein sequence ID" value="MUK88488.1"/>
    <property type="molecule type" value="Genomic_DNA"/>
</dbReference>
<reference evidence="2 3" key="1">
    <citation type="submission" date="2019-11" db="EMBL/GenBank/DDBJ databases">
        <authorList>
            <person name="Li X."/>
        </authorList>
    </citation>
    <scope>NUCLEOTIDE SEQUENCE [LARGE SCALE GENOMIC DNA]</scope>
    <source>
        <strain evidence="2 3">L9</strain>
    </source>
</reference>
<evidence type="ECO:0000256" key="1">
    <source>
        <dbReference type="SAM" id="Phobius"/>
    </source>
</evidence>
<keyword evidence="1" id="KW-1133">Transmembrane helix</keyword>
<feature type="transmembrane region" description="Helical" evidence="1">
    <location>
        <begin position="57"/>
        <end position="77"/>
    </location>
</feature>
<feature type="transmembrane region" description="Helical" evidence="1">
    <location>
        <begin position="32"/>
        <end position="51"/>
    </location>
</feature>
<keyword evidence="3" id="KW-1185">Reference proteome</keyword>
<proteinExistence type="predicted"/>
<protein>
    <submittedName>
        <fullName evidence="2">Holin</fullName>
    </submittedName>
</protein>
<keyword evidence="1" id="KW-0812">Transmembrane</keyword>
<dbReference type="Proteomes" id="UP000469125">
    <property type="component" value="Unassembled WGS sequence"/>
</dbReference>
<sequence>MEQVLMFATILMPTITAVVEVIKRAFCLPKNVIPAISLGVGLIIGGLAYPFTDMDLILRLWAGGYAGLSGTGLFELVKKRNGFTKEK</sequence>
<keyword evidence="1" id="KW-0472">Membrane</keyword>
<dbReference type="InterPro" id="IPR009708">
    <property type="entry name" value="Phage_A118_holin/antiholin"/>
</dbReference>
<dbReference type="AlphaFoldDB" id="A0A6N8FMD6"/>
<accession>A0A6N8FMD6</accession>
<evidence type="ECO:0000313" key="3">
    <source>
        <dbReference type="Proteomes" id="UP000469125"/>
    </source>
</evidence>
<gene>
    <name evidence="2" type="ORF">GMD78_08795</name>
</gene>